<dbReference type="EMBL" id="BMAW01126702">
    <property type="protein sequence ID" value="GFU17931.1"/>
    <property type="molecule type" value="Genomic_DNA"/>
</dbReference>
<dbReference type="Proteomes" id="UP000887013">
    <property type="component" value="Unassembled WGS sequence"/>
</dbReference>
<name>A0A8X6QJK2_NEPPI</name>
<evidence type="ECO:0000313" key="2">
    <source>
        <dbReference type="Proteomes" id="UP000887013"/>
    </source>
</evidence>
<sequence length="87" mass="10220">MSVRFQFNSSSTHRIQSVLVFCTQNGKLDQLQKRANYTCLRWTVYCEYGFGRRQRTTFVGCQASRWISVRNCQQSVLAQHSISQQYT</sequence>
<evidence type="ECO:0000313" key="1">
    <source>
        <dbReference type="EMBL" id="GFU17931.1"/>
    </source>
</evidence>
<dbReference type="AlphaFoldDB" id="A0A8X6QJK2"/>
<proteinExistence type="predicted"/>
<accession>A0A8X6QJK2</accession>
<protein>
    <submittedName>
        <fullName evidence="1">Uncharacterized protein</fullName>
    </submittedName>
</protein>
<keyword evidence="2" id="KW-1185">Reference proteome</keyword>
<reference evidence="1" key="1">
    <citation type="submission" date="2020-08" db="EMBL/GenBank/DDBJ databases">
        <title>Multicomponent nature underlies the extraordinary mechanical properties of spider dragline silk.</title>
        <authorList>
            <person name="Kono N."/>
            <person name="Nakamura H."/>
            <person name="Mori M."/>
            <person name="Yoshida Y."/>
            <person name="Ohtoshi R."/>
            <person name="Malay A.D."/>
            <person name="Moran D.A.P."/>
            <person name="Tomita M."/>
            <person name="Numata K."/>
            <person name="Arakawa K."/>
        </authorList>
    </citation>
    <scope>NUCLEOTIDE SEQUENCE</scope>
</reference>
<organism evidence="1 2">
    <name type="scientific">Nephila pilipes</name>
    <name type="common">Giant wood spider</name>
    <name type="synonym">Nephila maculata</name>
    <dbReference type="NCBI Taxonomy" id="299642"/>
    <lineage>
        <taxon>Eukaryota</taxon>
        <taxon>Metazoa</taxon>
        <taxon>Ecdysozoa</taxon>
        <taxon>Arthropoda</taxon>
        <taxon>Chelicerata</taxon>
        <taxon>Arachnida</taxon>
        <taxon>Araneae</taxon>
        <taxon>Araneomorphae</taxon>
        <taxon>Entelegynae</taxon>
        <taxon>Araneoidea</taxon>
        <taxon>Nephilidae</taxon>
        <taxon>Nephila</taxon>
    </lineage>
</organism>
<gene>
    <name evidence="1" type="ORF">NPIL_352291</name>
</gene>
<comment type="caution">
    <text evidence="1">The sequence shown here is derived from an EMBL/GenBank/DDBJ whole genome shotgun (WGS) entry which is preliminary data.</text>
</comment>